<gene>
    <name evidence="2" type="ORF">HRJ53_02530</name>
</gene>
<dbReference type="GO" id="GO:0005829">
    <property type="term" value="C:cytosol"/>
    <property type="evidence" value="ECO:0007669"/>
    <property type="project" value="TreeGrafter"/>
</dbReference>
<dbReference type="Gene3D" id="3.20.20.70">
    <property type="entry name" value="Aldolase class I"/>
    <property type="match status" value="1"/>
</dbReference>
<dbReference type="InterPro" id="IPR013785">
    <property type="entry name" value="Aldolase_TIM"/>
</dbReference>
<comment type="caution">
    <text evidence="2">The sequence shown here is derived from an EMBL/GenBank/DDBJ whole genome shotgun (WGS) entry which is preliminary data.</text>
</comment>
<feature type="non-terminal residue" evidence="2">
    <location>
        <position position="1"/>
    </location>
</feature>
<dbReference type="AlphaFoldDB" id="A0A7V8SVF7"/>
<name>A0A7V8SVF7_9BACT</name>
<dbReference type="SUPFAM" id="SSF51395">
    <property type="entry name" value="FMN-linked oxidoreductases"/>
    <property type="match status" value="1"/>
</dbReference>
<feature type="domain" description="NADH:flavin oxidoreductase/NADH oxidase N-terminal" evidence="1">
    <location>
        <begin position="2"/>
        <end position="48"/>
    </location>
</feature>
<dbReference type="Pfam" id="PF00724">
    <property type="entry name" value="Oxidored_FMN"/>
    <property type="match status" value="1"/>
</dbReference>
<evidence type="ECO:0000313" key="2">
    <source>
        <dbReference type="EMBL" id="MBA0083848.1"/>
    </source>
</evidence>
<dbReference type="InterPro" id="IPR045247">
    <property type="entry name" value="Oye-like"/>
</dbReference>
<dbReference type="EMBL" id="JACDQQ010000258">
    <property type="protein sequence ID" value="MBA0083848.1"/>
    <property type="molecule type" value="Genomic_DNA"/>
</dbReference>
<dbReference type="PANTHER" id="PTHR22893">
    <property type="entry name" value="NADH OXIDOREDUCTASE-RELATED"/>
    <property type="match status" value="1"/>
</dbReference>
<organism evidence="2 3">
    <name type="scientific">Candidatus Acidiferrum panamense</name>
    <dbReference type="NCBI Taxonomy" id="2741543"/>
    <lineage>
        <taxon>Bacteria</taxon>
        <taxon>Pseudomonadati</taxon>
        <taxon>Acidobacteriota</taxon>
        <taxon>Terriglobia</taxon>
        <taxon>Candidatus Acidiferrales</taxon>
        <taxon>Candidatus Acidiferrum</taxon>
    </lineage>
</organism>
<dbReference type="GO" id="GO:0016491">
    <property type="term" value="F:oxidoreductase activity"/>
    <property type="evidence" value="ECO:0007669"/>
    <property type="project" value="InterPro"/>
</dbReference>
<accession>A0A7V8SVF7</accession>
<evidence type="ECO:0000259" key="1">
    <source>
        <dbReference type="Pfam" id="PF00724"/>
    </source>
</evidence>
<dbReference type="InterPro" id="IPR001155">
    <property type="entry name" value="OxRdtase_FMN_N"/>
</dbReference>
<keyword evidence="3" id="KW-1185">Reference proteome</keyword>
<evidence type="ECO:0000313" key="3">
    <source>
        <dbReference type="Proteomes" id="UP000567293"/>
    </source>
</evidence>
<dbReference type="GO" id="GO:0010181">
    <property type="term" value="F:FMN binding"/>
    <property type="evidence" value="ECO:0007669"/>
    <property type="project" value="InterPro"/>
</dbReference>
<dbReference type="PANTHER" id="PTHR22893:SF91">
    <property type="entry name" value="NADPH DEHYDROGENASE 2-RELATED"/>
    <property type="match status" value="1"/>
</dbReference>
<sequence>FKGPLIAAGGFGRESAAAAIEKGQVDAVAFGRDFISNPDLPLRLMLGAKLNPYDRSTFYGGGAAGYTDYPALERSEVTV</sequence>
<proteinExistence type="predicted"/>
<reference evidence="2" key="1">
    <citation type="submission" date="2020-06" db="EMBL/GenBank/DDBJ databases">
        <title>Legume-microbial interactions unlock mineral nutrients during tropical forest succession.</title>
        <authorList>
            <person name="Epihov D.Z."/>
        </authorList>
    </citation>
    <scope>NUCLEOTIDE SEQUENCE [LARGE SCALE GENOMIC DNA]</scope>
    <source>
        <strain evidence="2">Pan2503</strain>
    </source>
</reference>
<protein>
    <submittedName>
        <fullName evidence="2">Alkene reductase</fullName>
    </submittedName>
</protein>
<dbReference type="Proteomes" id="UP000567293">
    <property type="component" value="Unassembled WGS sequence"/>
</dbReference>